<feature type="region of interest" description="Disordered" evidence="5">
    <location>
        <begin position="1"/>
        <end position="58"/>
    </location>
</feature>
<dbReference type="Gene3D" id="1.20.1250.20">
    <property type="entry name" value="MFS general substrate transporter like domains"/>
    <property type="match status" value="1"/>
</dbReference>
<feature type="transmembrane region" description="Helical" evidence="6">
    <location>
        <begin position="198"/>
        <end position="221"/>
    </location>
</feature>
<feature type="transmembrane region" description="Helical" evidence="6">
    <location>
        <begin position="406"/>
        <end position="426"/>
    </location>
</feature>
<dbReference type="Pfam" id="PF07690">
    <property type="entry name" value="MFS_1"/>
    <property type="match status" value="1"/>
</dbReference>
<feature type="transmembrane region" description="Helical" evidence="6">
    <location>
        <begin position="473"/>
        <end position="494"/>
    </location>
</feature>
<evidence type="ECO:0000256" key="2">
    <source>
        <dbReference type="ARBA" id="ARBA00022692"/>
    </source>
</evidence>
<dbReference type="AlphaFoldDB" id="A0A917IV22"/>
<dbReference type="PANTHER" id="PTHR42718">
    <property type="entry name" value="MAJOR FACILITATOR SUPERFAMILY MULTIDRUG TRANSPORTER MFSC"/>
    <property type="match status" value="1"/>
</dbReference>
<feature type="domain" description="Major facilitator superfamily (MFS) profile" evidence="7">
    <location>
        <begin position="74"/>
        <end position="531"/>
    </location>
</feature>
<dbReference type="InterPro" id="IPR020846">
    <property type="entry name" value="MFS_dom"/>
</dbReference>
<protein>
    <submittedName>
        <fullName evidence="8">MFS transporter</fullName>
    </submittedName>
</protein>
<dbReference type="GO" id="GO:0005886">
    <property type="term" value="C:plasma membrane"/>
    <property type="evidence" value="ECO:0007669"/>
    <property type="project" value="UniProtKB-SubCell"/>
</dbReference>
<feature type="transmembrane region" description="Helical" evidence="6">
    <location>
        <begin position="298"/>
        <end position="318"/>
    </location>
</feature>
<feature type="transmembrane region" description="Helical" evidence="6">
    <location>
        <begin position="432"/>
        <end position="452"/>
    </location>
</feature>
<feature type="transmembrane region" description="Helical" evidence="6">
    <location>
        <begin position="339"/>
        <end position="361"/>
    </location>
</feature>
<feature type="transmembrane region" description="Helical" evidence="6">
    <location>
        <begin position="165"/>
        <end position="186"/>
    </location>
</feature>
<dbReference type="Gene3D" id="1.20.1720.10">
    <property type="entry name" value="Multidrug resistance protein D"/>
    <property type="match status" value="1"/>
</dbReference>
<keyword evidence="9" id="KW-1185">Reference proteome</keyword>
<feature type="transmembrane region" description="Helical" evidence="6">
    <location>
        <begin position="140"/>
        <end position="159"/>
    </location>
</feature>
<dbReference type="Proteomes" id="UP000600171">
    <property type="component" value="Unassembled WGS sequence"/>
</dbReference>
<dbReference type="PROSITE" id="PS50850">
    <property type="entry name" value="MFS"/>
    <property type="match status" value="1"/>
</dbReference>
<evidence type="ECO:0000313" key="9">
    <source>
        <dbReference type="Proteomes" id="UP000600171"/>
    </source>
</evidence>
<evidence type="ECO:0000256" key="6">
    <source>
        <dbReference type="SAM" id="Phobius"/>
    </source>
</evidence>
<keyword evidence="4 6" id="KW-0472">Membrane</keyword>
<sequence length="539" mass="57538">MKPEDFPRPVSEHSAGHEPLHTDTRSLQHVESTASPTLTEAPAQAASSSEQTPEEPGTFTRSIMVQDPKRQRKMILALMVPLFMALVAVSVVNVAMTPISRSLNADTSQVQWVVSGYALAFAVFLVSAGRLGDATGRRRVFITGIVLFTLGSLGSGLAPSADFLIAARLLQGFGSGLLNPQTTGIIQQQFSGQARAKAYGMFGTTVAIATMVGPLLGGVLIRTFGEAVGWRMMFLINVPIGIIAIIFARLWLPNDRRTAENTPHGVRPKTDLDPVGSLLMTVAIFAIMWPFVERSAGAINWVALPIGLLLLWGFITWENRYKSRGREPMLNMSLFSEEAFRNGILIVGLYFLGSTSVWLIVPVYMQSHLGESALVAALISLPASLLSGILAPIAGRYVLRAGRRMIMGGLALMMVGLATSVVVMWNVESGALPVWAAAVSLSLVGAAGGLTISPNQTLTMKSVSPRISGVAGGVMSLGQRIGTAVGTALIPGIMFSLTDAGKGWNIGFAASFAAIFVLMVFGLIFTIKDRRRELREQAA</sequence>
<name>A0A917IV22_9MICC</name>
<feature type="compositionally biased region" description="Low complexity" evidence="5">
    <location>
        <begin position="39"/>
        <end position="56"/>
    </location>
</feature>
<dbReference type="InterPro" id="IPR036259">
    <property type="entry name" value="MFS_trans_sf"/>
</dbReference>
<keyword evidence="3 6" id="KW-1133">Transmembrane helix</keyword>
<proteinExistence type="predicted"/>
<feature type="transmembrane region" description="Helical" evidence="6">
    <location>
        <begin position="373"/>
        <end position="394"/>
    </location>
</feature>
<dbReference type="InterPro" id="IPR011701">
    <property type="entry name" value="MFS"/>
</dbReference>
<evidence type="ECO:0000256" key="5">
    <source>
        <dbReference type="SAM" id="MobiDB-lite"/>
    </source>
</evidence>
<organism evidence="8 9">
    <name type="scientific">Rothia aerolata</name>
    <dbReference type="NCBI Taxonomy" id="1812262"/>
    <lineage>
        <taxon>Bacteria</taxon>
        <taxon>Bacillati</taxon>
        <taxon>Actinomycetota</taxon>
        <taxon>Actinomycetes</taxon>
        <taxon>Micrococcales</taxon>
        <taxon>Micrococcaceae</taxon>
        <taxon>Rothia</taxon>
    </lineage>
</organism>
<comment type="caution">
    <text evidence="8">The sequence shown here is derived from an EMBL/GenBank/DDBJ whole genome shotgun (WGS) entry which is preliminary data.</text>
</comment>
<feature type="transmembrane region" description="Helical" evidence="6">
    <location>
        <begin position="272"/>
        <end position="292"/>
    </location>
</feature>
<evidence type="ECO:0000256" key="3">
    <source>
        <dbReference type="ARBA" id="ARBA00022989"/>
    </source>
</evidence>
<feature type="transmembrane region" description="Helical" evidence="6">
    <location>
        <begin position="74"/>
        <end position="97"/>
    </location>
</feature>
<evidence type="ECO:0000313" key="8">
    <source>
        <dbReference type="EMBL" id="GGH64457.1"/>
    </source>
</evidence>
<feature type="transmembrane region" description="Helical" evidence="6">
    <location>
        <begin position="233"/>
        <end position="252"/>
    </location>
</feature>
<dbReference type="SUPFAM" id="SSF103473">
    <property type="entry name" value="MFS general substrate transporter"/>
    <property type="match status" value="1"/>
</dbReference>
<feature type="transmembrane region" description="Helical" evidence="6">
    <location>
        <begin position="109"/>
        <end position="128"/>
    </location>
</feature>
<feature type="transmembrane region" description="Helical" evidence="6">
    <location>
        <begin position="506"/>
        <end position="527"/>
    </location>
</feature>
<gene>
    <name evidence="8" type="ORF">GCM10007359_16770</name>
</gene>
<dbReference type="PANTHER" id="PTHR42718:SF39">
    <property type="entry name" value="ACTINORHODIN TRANSPORTER-RELATED"/>
    <property type="match status" value="1"/>
</dbReference>
<evidence type="ECO:0000259" key="7">
    <source>
        <dbReference type="PROSITE" id="PS50850"/>
    </source>
</evidence>
<evidence type="ECO:0000256" key="4">
    <source>
        <dbReference type="ARBA" id="ARBA00023136"/>
    </source>
</evidence>
<dbReference type="GO" id="GO:0022857">
    <property type="term" value="F:transmembrane transporter activity"/>
    <property type="evidence" value="ECO:0007669"/>
    <property type="project" value="InterPro"/>
</dbReference>
<accession>A0A917IV22</accession>
<keyword evidence="2 6" id="KW-0812">Transmembrane</keyword>
<comment type="subcellular location">
    <subcellularLocation>
        <location evidence="1">Cell membrane</location>
        <topology evidence="1">Multi-pass membrane protein</topology>
    </subcellularLocation>
</comment>
<reference evidence="8 9" key="1">
    <citation type="journal article" date="2014" name="Int. J. Syst. Evol. Microbiol.">
        <title>Complete genome sequence of Corynebacterium casei LMG S-19264T (=DSM 44701T), isolated from a smear-ripened cheese.</title>
        <authorList>
            <consortium name="US DOE Joint Genome Institute (JGI-PGF)"/>
            <person name="Walter F."/>
            <person name="Albersmeier A."/>
            <person name="Kalinowski J."/>
            <person name="Ruckert C."/>
        </authorList>
    </citation>
    <scope>NUCLEOTIDE SEQUENCE [LARGE SCALE GENOMIC DNA]</scope>
    <source>
        <strain evidence="8 9">CCM 8669</strain>
    </source>
</reference>
<feature type="compositionally biased region" description="Basic and acidic residues" evidence="5">
    <location>
        <begin position="1"/>
        <end position="28"/>
    </location>
</feature>
<dbReference type="EMBL" id="BMDC01000003">
    <property type="protein sequence ID" value="GGH64457.1"/>
    <property type="molecule type" value="Genomic_DNA"/>
</dbReference>
<feature type="compositionally biased region" description="Polar residues" evidence="5">
    <location>
        <begin position="29"/>
        <end position="38"/>
    </location>
</feature>
<evidence type="ECO:0000256" key="1">
    <source>
        <dbReference type="ARBA" id="ARBA00004651"/>
    </source>
</evidence>
<dbReference type="CDD" id="cd17321">
    <property type="entry name" value="MFS_MMR_MDR_like"/>
    <property type="match status" value="1"/>
</dbReference>
<dbReference type="RefSeq" id="WP_188359928.1">
    <property type="nucleotide sequence ID" value="NZ_BMDC01000003.1"/>
</dbReference>
<dbReference type="PRINTS" id="PR01036">
    <property type="entry name" value="TCRTETB"/>
</dbReference>